<dbReference type="EMBL" id="APQJ01000013">
    <property type="protein sequence ID" value="EOQ61112.1"/>
    <property type="molecule type" value="Genomic_DNA"/>
</dbReference>
<gene>
    <name evidence="2" type="ORF">F935_03458</name>
</gene>
<dbReference type="PATRIC" id="fig|1217690.3.peg.3413"/>
<feature type="transmembrane region" description="Helical" evidence="1">
    <location>
        <begin position="37"/>
        <end position="59"/>
    </location>
</feature>
<feature type="transmembrane region" description="Helical" evidence="1">
    <location>
        <begin position="155"/>
        <end position="173"/>
    </location>
</feature>
<name>R8Y0N0_ACICA</name>
<feature type="transmembrane region" description="Helical" evidence="1">
    <location>
        <begin position="65"/>
        <end position="89"/>
    </location>
</feature>
<reference evidence="2 3" key="1">
    <citation type="submission" date="2013-02" db="EMBL/GenBank/DDBJ databases">
        <title>The Genome Sequence of Acinetobacter sp. ANC 3811.</title>
        <authorList>
            <consortium name="The Broad Institute Genome Sequencing Platform"/>
            <consortium name="The Broad Institute Genome Sequencing Center for Infectious Disease"/>
            <person name="Cerqueira G."/>
            <person name="Feldgarden M."/>
            <person name="Courvalin P."/>
            <person name="Perichon B."/>
            <person name="Grillot-Courvalin C."/>
            <person name="Clermont D."/>
            <person name="Rocha E."/>
            <person name="Yoon E.-J."/>
            <person name="Nemec A."/>
            <person name="Walker B."/>
            <person name="Young S.K."/>
            <person name="Zeng Q."/>
            <person name="Gargeya S."/>
            <person name="Fitzgerald M."/>
            <person name="Haas B."/>
            <person name="Abouelleil A."/>
            <person name="Alvarado L."/>
            <person name="Arachchi H.M."/>
            <person name="Berlin A.M."/>
            <person name="Chapman S.B."/>
            <person name="Dewar J."/>
            <person name="Goldberg J."/>
            <person name="Griggs A."/>
            <person name="Gujja S."/>
            <person name="Hansen M."/>
            <person name="Howarth C."/>
            <person name="Imamovic A."/>
            <person name="Larimer J."/>
            <person name="McCowan C."/>
            <person name="Murphy C."/>
            <person name="Neiman D."/>
            <person name="Pearson M."/>
            <person name="Priest M."/>
            <person name="Roberts A."/>
            <person name="Saif S."/>
            <person name="Shea T."/>
            <person name="Sisk P."/>
            <person name="Sykes S."/>
            <person name="Wortman J."/>
            <person name="Nusbaum C."/>
            <person name="Birren B."/>
        </authorList>
    </citation>
    <scope>NUCLEOTIDE SEQUENCE [LARGE SCALE GENOMIC DNA]</scope>
    <source>
        <strain evidence="2 3">ANC 3811</strain>
    </source>
</reference>
<dbReference type="RefSeq" id="WP_016140044.1">
    <property type="nucleotide sequence ID" value="NZ_KB976986.1"/>
</dbReference>
<proteinExistence type="predicted"/>
<protein>
    <submittedName>
        <fullName evidence="2">Uncharacterized protein</fullName>
    </submittedName>
</protein>
<evidence type="ECO:0000313" key="3">
    <source>
        <dbReference type="Proteomes" id="UP000014041"/>
    </source>
</evidence>
<accession>R8Y0N0</accession>
<keyword evidence="1" id="KW-0472">Membrane</keyword>
<sequence length="238" mass="27941">MKKYSQKHIYNLLLKINQYEKNFKLKKSSRNRALRQGFFWLNMTCLMFSIILFILGVYLSLQILIVISLILLLICEGLLLVDVIIDIVYSRKDIKYFFNEPVGILLRNANISARSAIEYLPELIAFEYDDLELARREIAYEKDHFDKRTSILTGSLDKIGIFPSILATMVLLLTHLSNNKTFEFLQEHPEFQFLFYVLIAVVVIFQLFSIFTNFISLKLSYLIQVIEYAINLKENKNN</sequence>
<dbReference type="Proteomes" id="UP000014041">
    <property type="component" value="Unassembled WGS sequence"/>
</dbReference>
<dbReference type="AlphaFoldDB" id="R8Y0N0"/>
<dbReference type="HOGENOM" id="CLU_1131680_0_0_6"/>
<evidence type="ECO:0000313" key="2">
    <source>
        <dbReference type="EMBL" id="EOQ61112.1"/>
    </source>
</evidence>
<organism evidence="2 3">
    <name type="scientific">Acinetobacter calcoaceticus ANC 3811</name>
    <dbReference type="NCBI Taxonomy" id="1217690"/>
    <lineage>
        <taxon>Bacteria</taxon>
        <taxon>Pseudomonadati</taxon>
        <taxon>Pseudomonadota</taxon>
        <taxon>Gammaproteobacteria</taxon>
        <taxon>Moraxellales</taxon>
        <taxon>Moraxellaceae</taxon>
        <taxon>Acinetobacter</taxon>
        <taxon>Acinetobacter calcoaceticus/baumannii complex</taxon>
    </lineage>
</organism>
<keyword evidence="1" id="KW-1133">Transmembrane helix</keyword>
<comment type="caution">
    <text evidence="2">The sequence shown here is derived from an EMBL/GenBank/DDBJ whole genome shotgun (WGS) entry which is preliminary data.</text>
</comment>
<keyword evidence="1" id="KW-0812">Transmembrane</keyword>
<feature type="transmembrane region" description="Helical" evidence="1">
    <location>
        <begin position="193"/>
        <end position="215"/>
    </location>
</feature>
<evidence type="ECO:0000256" key="1">
    <source>
        <dbReference type="SAM" id="Phobius"/>
    </source>
</evidence>